<name>A0A1L7CHB2_9CORY</name>
<organism evidence="2 3">
    <name type="scientific">Corynebacterium aquilae DSM 44791</name>
    <dbReference type="NCBI Taxonomy" id="1431546"/>
    <lineage>
        <taxon>Bacteria</taxon>
        <taxon>Bacillati</taxon>
        <taxon>Actinomycetota</taxon>
        <taxon>Actinomycetes</taxon>
        <taxon>Mycobacteriales</taxon>
        <taxon>Corynebacteriaceae</taxon>
        <taxon>Corynebacterium</taxon>
    </lineage>
</organism>
<gene>
    <name evidence="2" type="ORF">CAQU_09230</name>
</gene>
<keyword evidence="3" id="KW-1185">Reference proteome</keyword>
<protein>
    <submittedName>
        <fullName evidence="2">Uncharacterized protein</fullName>
    </submittedName>
</protein>
<feature type="compositionally biased region" description="Polar residues" evidence="1">
    <location>
        <begin position="1"/>
        <end position="14"/>
    </location>
</feature>
<evidence type="ECO:0000256" key="1">
    <source>
        <dbReference type="SAM" id="MobiDB-lite"/>
    </source>
</evidence>
<feature type="region of interest" description="Disordered" evidence="1">
    <location>
        <begin position="1"/>
        <end position="29"/>
    </location>
</feature>
<proteinExistence type="predicted"/>
<evidence type="ECO:0000313" key="2">
    <source>
        <dbReference type="EMBL" id="APT85224.1"/>
    </source>
</evidence>
<evidence type="ECO:0000313" key="3">
    <source>
        <dbReference type="Proteomes" id="UP000185478"/>
    </source>
</evidence>
<dbReference type="AlphaFoldDB" id="A0A1L7CHB2"/>
<dbReference type="Proteomes" id="UP000185478">
    <property type="component" value="Chromosome"/>
</dbReference>
<dbReference type="KEGG" id="caqu:CAQU_09230"/>
<dbReference type="EMBL" id="CP009245">
    <property type="protein sequence ID" value="APT85224.1"/>
    <property type="molecule type" value="Genomic_DNA"/>
</dbReference>
<reference evidence="2 3" key="1">
    <citation type="submission" date="2014-08" db="EMBL/GenBank/DDBJ databases">
        <title>Complete genome sequence of Corynebacterium aquilae S-613T(T) (=DSM 44791(T)), isolated from the choana of a healthy golden eagle.</title>
        <authorList>
            <person name="Ruckert C."/>
            <person name="Albersmeier A."/>
            <person name="Winkler A."/>
            <person name="Kalinowski J."/>
        </authorList>
    </citation>
    <scope>NUCLEOTIDE SEQUENCE [LARGE SCALE GENOMIC DNA]</scope>
    <source>
        <strain evidence="2 3">S-613</strain>
    </source>
</reference>
<sequence length="77" mass="8356">MSSWAIFQPPTINGNCKGKRAHDNTRKGSDLSRQFATIWKLPGHTPNINTTVIQPPNRRVFGTTNAAAVANSATPEP</sequence>
<accession>A0A1L7CHB2</accession>